<organism evidence="4 5">
    <name type="scientific">Sphaerobolus stellatus (strain SS14)</name>
    <dbReference type="NCBI Taxonomy" id="990650"/>
    <lineage>
        <taxon>Eukaryota</taxon>
        <taxon>Fungi</taxon>
        <taxon>Dikarya</taxon>
        <taxon>Basidiomycota</taxon>
        <taxon>Agaricomycotina</taxon>
        <taxon>Agaricomycetes</taxon>
        <taxon>Phallomycetidae</taxon>
        <taxon>Geastrales</taxon>
        <taxon>Sphaerobolaceae</taxon>
        <taxon>Sphaerobolus</taxon>
    </lineage>
</organism>
<evidence type="ECO:0000256" key="2">
    <source>
        <dbReference type="ARBA" id="ARBA00022857"/>
    </source>
</evidence>
<proteinExistence type="inferred from homology"/>
<dbReference type="Gene3D" id="3.90.25.10">
    <property type="entry name" value="UDP-galactose 4-epimerase, domain 1"/>
    <property type="match status" value="1"/>
</dbReference>
<dbReference type="Pfam" id="PF05368">
    <property type="entry name" value="NmrA"/>
    <property type="match status" value="1"/>
</dbReference>
<dbReference type="SUPFAM" id="SSF51735">
    <property type="entry name" value="NAD(P)-binding Rossmann-fold domains"/>
    <property type="match status" value="1"/>
</dbReference>
<accession>A0A0C9U8X3</accession>
<dbReference type="PANTHER" id="PTHR42748:SF7">
    <property type="entry name" value="NMRA LIKE REDOX SENSOR 1-RELATED"/>
    <property type="match status" value="1"/>
</dbReference>
<protein>
    <recommendedName>
        <fullName evidence="3">NmrA-like domain-containing protein</fullName>
    </recommendedName>
</protein>
<dbReference type="AlphaFoldDB" id="A0A0C9U8X3"/>
<evidence type="ECO:0000313" key="4">
    <source>
        <dbReference type="EMBL" id="KIJ25482.1"/>
    </source>
</evidence>
<dbReference type="HOGENOM" id="CLU_007383_10_2_1"/>
<name>A0A0C9U8X3_SPHS4</name>
<feature type="domain" description="NmrA-like" evidence="3">
    <location>
        <begin position="48"/>
        <end position="261"/>
    </location>
</feature>
<comment type="similarity">
    <text evidence="1">Belongs to the NmrA-type oxidoreductase family.</text>
</comment>
<evidence type="ECO:0000256" key="1">
    <source>
        <dbReference type="ARBA" id="ARBA00006328"/>
    </source>
</evidence>
<dbReference type="InterPro" id="IPR051164">
    <property type="entry name" value="NmrA-like_oxidored"/>
</dbReference>
<reference evidence="4 5" key="1">
    <citation type="submission" date="2014-06" db="EMBL/GenBank/DDBJ databases">
        <title>Evolutionary Origins and Diversification of the Mycorrhizal Mutualists.</title>
        <authorList>
            <consortium name="DOE Joint Genome Institute"/>
            <consortium name="Mycorrhizal Genomics Consortium"/>
            <person name="Kohler A."/>
            <person name="Kuo A."/>
            <person name="Nagy L.G."/>
            <person name="Floudas D."/>
            <person name="Copeland A."/>
            <person name="Barry K.W."/>
            <person name="Cichocki N."/>
            <person name="Veneault-Fourrey C."/>
            <person name="LaButti K."/>
            <person name="Lindquist E.A."/>
            <person name="Lipzen A."/>
            <person name="Lundell T."/>
            <person name="Morin E."/>
            <person name="Murat C."/>
            <person name="Riley R."/>
            <person name="Ohm R."/>
            <person name="Sun H."/>
            <person name="Tunlid A."/>
            <person name="Henrissat B."/>
            <person name="Grigoriev I.V."/>
            <person name="Hibbett D.S."/>
            <person name="Martin F."/>
        </authorList>
    </citation>
    <scope>NUCLEOTIDE SEQUENCE [LARGE SCALE GENOMIC DNA]</scope>
    <source>
        <strain evidence="4 5">SS14</strain>
    </source>
</reference>
<evidence type="ECO:0000313" key="5">
    <source>
        <dbReference type="Proteomes" id="UP000054279"/>
    </source>
</evidence>
<gene>
    <name evidence="4" type="ORF">M422DRAFT_785560</name>
</gene>
<dbReference type="OrthoDB" id="419598at2759"/>
<keyword evidence="2" id="KW-0521">NADP</keyword>
<evidence type="ECO:0000259" key="3">
    <source>
        <dbReference type="Pfam" id="PF05368"/>
    </source>
</evidence>
<sequence length="293" mass="32975">MNSKSTIAFTTVGRTSRYAISHFLASSDCPNIRVLIPSTANIRETFPAKLRSSPHSLLVVNRSDGNSLVAALSGVDFILHDGLAVHPREEAMGALMVEAARAAKVRHFIFISVLHPLRIKLPTHKLKLGIEEYIVESRLDYTILQPPHFMQNVDLDIAQKGQLPIGFSSTIEHGFLDMLDLITVILKIISNPSAHAMARYELVAENICYEKIAGVLGKVLGREVKCNVMPAKQFLARMNDLGEIKSEYAEDAILRLMQYYDRWGLVGNPNILQWLLEREPVTWETYARRELKQ</sequence>
<dbReference type="Proteomes" id="UP000054279">
    <property type="component" value="Unassembled WGS sequence"/>
</dbReference>
<dbReference type="GO" id="GO:0005634">
    <property type="term" value="C:nucleus"/>
    <property type="evidence" value="ECO:0007669"/>
    <property type="project" value="TreeGrafter"/>
</dbReference>
<dbReference type="InterPro" id="IPR036291">
    <property type="entry name" value="NAD(P)-bd_dom_sf"/>
</dbReference>
<dbReference type="EMBL" id="KN837413">
    <property type="protein sequence ID" value="KIJ25482.1"/>
    <property type="molecule type" value="Genomic_DNA"/>
</dbReference>
<dbReference type="InterPro" id="IPR008030">
    <property type="entry name" value="NmrA-like"/>
</dbReference>
<dbReference type="Gene3D" id="3.40.50.720">
    <property type="entry name" value="NAD(P)-binding Rossmann-like Domain"/>
    <property type="match status" value="1"/>
</dbReference>
<dbReference type="PANTHER" id="PTHR42748">
    <property type="entry name" value="NITROGEN METABOLITE REPRESSION PROTEIN NMRA FAMILY MEMBER"/>
    <property type="match status" value="1"/>
</dbReference>
<keyword evidence="5" id="KW-1185">Reference proteome</keyword>